<accession>A0A6I4P1N7</accession>
<keyword evidence="3" id="KW-1185">Reference proteome</keyword>
<dbReference type="Pfam" id="PF13795">
    <property type="entry name" value="HupE_UreJ_2"/>
    <property type="match status" value="2"/>
</dbReference>
<feature type="transmembrane region" description="Helical" evidence="1">
    <location>
        <begin position="247"/>
        <end position="270"/>
    </location>
</feature>
<keyword evidence="1" id="KW-0812">Transmembrane</keyword>
<name>A0A6I4P1N7_9MICO</name>
<feature type="transmembrane region" description="Helical" evidence="1">
    <location>
        <begin position="324"/>
        <end position="344"/>
    </location>
</feature>
<dbReference type="InterPro" id="IPR032809">
    <property type="entry name" value="Put_HupE_UreJ"/>
</dbReference>
<keyword evidence="1" id="KW-1133">Transmembrane helix</keyword>
<feature type="transmembrane region" description="Helical" evidence="1">
    <location>
        <begin position="388"/>
        <end position="409"/>
    </location>
</feature>
<keyword evidence="1" id="KW-0472">Membrane</keyword>
<reference evidence="2 3" key="1">
    <citation type="submission" date="2019-12" db="EMBL/GenBank/DDBJ databases">
        <authorList>
            <person name="Kim Y.S."/>
        </authorList>
    </citation>
    <scope>NUCLEOTIDE SEQUENCE [LARGE SCALE GENOMIC DNA]</scope>
    <source>
        <strain evidence="2 3">MMS17-SY077</strain>
    </source>
</reference>
<feature type="transmembrane region" description="Helical" evidence="1">
    <location>
        <begin position="276"/>
        <end position="294"/>
    </location>
</feature>
<dbReference type="RefSeq" id="WP_160423286.1">
    <property type="nucleotide sequence ID" value="NZ_WSTA01000016.1"/>
</dbReference>
<comment type="caution">
    <text evidence="2">The sequence shown here is derived from an EMBL/GenBank/DDBJ whole genome shotgun (WGS) entry which is preliminary data.</text>
</comment>
<dbReference type="Proteomes" id="UP000438182">
    <property type="component" value="Unassembled WGS sequence"/>
</dbReference>
<feature type="transmembrane region" description="Helical" evidence="1">
    <location>
        <begin position="216"/>
        <end position="240"/>
    </location>
</feature>
<organism evidence="2 3">
    <name type="scientific">Agromyces seonyuensis</name>
    <dbReference type="NCBI Taxonomy" id="2662446"/>
    <lineage>
        <taxon>Bacteria</taxon>
        <taxon>Bacillati</taxon>
        <taxon>Actinomycetota</taxon>
        <taxon>Actinomycetes</taxon>
        <taxon>Micrococcales</taxon>
        <taxon>Microbacteriaceae</taxon>
        <taxon>Agromyces</taxon>
    </lineage>
</organism>
<proteinExistence type="predicted"/>
<feature type="transmembrane region" description="Helical" evidence="1">
    <location>
        <begin position="356"/>
        <end position="381"/>
    </location>
</feature>
<dbReference type="EMBL" id="WSTA01000016">
    <property type="protein sequence ID" value="MWB97939.1"/>
    <property type="molecule type" value="Genomic_DNA"/>
</dbReference>
<evidence type="ECO:0000256" key="1">
    <source>
        <dbReference type="SAM" id="Phobius"/>
    </source>
</evidence>
<evidence type="ECO:0000313" key="3">
    <source>
        <dbReference type="Proteomes" id="UP000438182"/>
    </source>
</evidence>
<evidence type="ECO:0000313" key="2">
    <source>
        <dbReference type="EMBL" id="MWB97939.1"/>
    </source>
</evidence>
<sequence>MRHPDAPNRPARRASTGGARRLAAATLAALAATVALLGPASVAGAHGFTSTVYASATQVSDTRIEAALDLEYDLLVVSAAEAAGDDDFFEQGMALFETGREAEALADHLDTVVAYATDRFEVAAGGADCTPTPVGAMTVAERDGVPYGLLTLAYDCPAADEHAVRSKLFPDEEEYVTGTETILDYELDDQAGSAALDAKHDTYSTGQPWTERFRDFFVLGAEHLLTGADHLLFLLALIVGSRRLRDVVLAATAFTIAHSVTFLLAATGLVAVPSAVVEPIIAASIAVVAGAFLWRTWRGRGRALAVPTAPTGPWGQDRGDLARLAVVFCFGLVHGLGFAGALGIDEPWSWTLLWSLLVFNIGIEAVQLGIIAIVFPLLAALRRRSPRAGTWTAAVVSAGVAAMGLFWFVDRVFGLGLG</sequence>
<protein>
    <submittedName>
        <fullName evidence="2">HupE/UreJ family protein</fullName>
    </submittedName>
</protein>
<gene>
    <name evidence="2" type="ORF">GB864_05175</name>
</gene>
<dbReference type="AlphaFoldDB" id="A0A6I4P1N7"/>